<dbReference type="Gene3D" id="3.30.200.20">
    <property type="entry name" value="Phosphorylase Kinase, domain 1"/>
    <property type="match status" value="1"/>
</dbReference>
<dbReference type="SMART" id="SM00220">
    <property type="entry name" value="S_TKc"/>
    <property type="match status" value="1"/>
</dbReference>
<organism evidence="10 11">
    <name type="scientific">Herpetosiphon gulosus</name>
    <dbReference type="NCBI Taxonomy" id="1973496"/>
    <lineage>
        <taxon>Bacteria</taxon>
        <taxon>Bacillati</taxon>
        <taxon>Chloroflexota</taxon>
        <taxon>Chloroflexia</taxon>
        <taxon>Herpetosiphonales</taxon>
        <taxon>Herpetosiphonaceae</taxon>
        <taxon>Herpetosiphon</taxon>
    </lineage>
</organism>
<keyword evidence="2" id="KW-0808">Transferase</keyword>
<keyword evidence="5 6" id="KW-0067">ATP-binding</keyword>
<dbReference type="InterPro" id="IPR000719">
    <property type="entry name" value="Prot_kinase_dom"/>
</dbReference>
<feature type="compositionally biased region" description="Polar residues" evidence="7">
    <location>
        <begin position="313"/>
        <end position="325"/>
    </location>
</feature>
<sequence>MTSWNGRQFGKYVLHNEVGRGGMARVFRATDTTLQRTVALKILAPQLASDPESSQRFEREAITAGNLHHPNIVTIFDVGEAEGLPYIAMEYIAGRSLQAVIDEQGALGLGYAVALLMPVAEAIDYAHSQQAVHRDVKPHNILLNADGRVLLTDFGIAQAPVVNDKRLTRAGMFMGTPEYIAPEQASAQLVDGRSDLYSLGIVAFEVITGQVPFTGTVPELLVAHTYTPPPAITSLVPGLPAAFDKVFERALAKQPSDRPPSAVAFIDALRTLSSRVGITIPSKDELRGLAVPAGSSAGKATVAMNALPSLQRQHDPNAQTDVGSIQPQARPAAPVPQPVPRPSNPNPTARVAPSAQSRPQAAPAQPRPRPTPPNSSNAARPRMRTRPVMRTATTSDPLKIIYPVAIIITLAVLGIVFWQRIGQGNRGLISLPTATQTSSLSGPFVPESTRIPTAIPSNTPEPTPTDAPTEPPSITPEPSATVPSNTPTRTTQPTRTVPPTRTTQPTTVVPSNTPVEPTPIQATPTDVPPPTPTNGPTAAPTQDLPTVTNPGVEPTVVYPLPRPAPSPIS</sequence>
<dbReference type="InterPro" id="IPR011009">
    <property type="entry name" value="Kinase-like_dom_sf"/>
</dbReference>
<reference evidence="10 11" key="1">
    <citation type="submission" date="2024-02" db="EMBL/GenBank/DDBJ databases">
        <title>Herpetosiphon gulosus NBRC 112829.</title>
        <authorList>
            <person name="Ichikawa N."/>
            <person name="Katano-Makiyama Y."/>
            <person name="Hidaka K."/>
        </authorList>
    </citation>
    <scope>NUCLEOTIDE SEQUENCE [LARGE SCALE GENOMIC DNA]</scope>
    <source>
        <strain evidence="10 11">NBRC 112829</strain>
    </source>
</reference>
<dbReference type="RefSeq" id="WP_345721618.1">
    <property type="nucleotide sequence ID" value="NZ_BAABRU010000005.1"/>
</dbReference>
<evidence type="ECO:0000256" key="6">
    <source>
        <dbReference type="PROSITE-ProRule" id="PRU10141"/>
    </source>
</evidence>
<accession>A0ABP9X119</accession>
<dbReference type="PROSITE" id="PS00107">
    <property type="entry name" value="PROTEIN_KINASE_ATP"/>
    <property type="match status" value="1"/>
</dbReference>
<dbReference type="Proteomes" id="UP001428290">
    <property type="component" value="Unassembled WGS sequence"/>
</dbReference>
<feature type="transmembrane region" description="Helical" evidence="8">
    <location>
        <begin position="400"/>
        <end position="418"/>
    </location>
</feature>
<evidence type="ECO:0000313" key="10">
    <source>
        <dbReference type="EMBL" id="GAA5528011.1"/>
    </source>
</evidence>
<keyword evidence="8" id="KW-0812">Transmembrane</keyword>
<feature type="compositionally biased region" description="Pro residues" evidence="7">
    <location>
        <begin position="333"/>
        <end position="345"/>
    </location>
</feature>
<dbReference type="PANTHER" id="PTHR43289">
    <property type="entry name" value="MITOGEN-ACTIVATED PROTEIN KINASE KINASE KINASE 20-RELATED"/>
    <property type="match status" value="1"/>
</dbReference>
<name>A0ABP9X119_9CHLR</name>
<dbReference type="GO" id="GO:0016301">
    <property type="term" value="F:kinase activity"/>
    <property type="evidence" value="ECO:0007669"/>
    <property type="project" value="UniProtKB-KW"/>
</dbReference>
<evidence type="ECO:0000313" key="11">
    <source>
        <dbReference type="Proteomes" id="UP001428290"/>
    </source>
</evidence>
<evidence type="ECO:0000256" key="8">
    <source>
        <dbReference type="SAM" id="Phobius"/>
    </source>
</evidence>
<keyword evidence="11" id="KW-1185">Reference proteome</keyword>
<feature type="binding site" evidence="6">
    <location>
        <position position="41"/>
    </location>
    <ligand>
        <name>ATP</name>
        <dbReference type="ChEBI" id="CHEBI:30616"/>
    </ligand>
</feature>
<feature type="compositionally biased region" description="Pro residues" evidence="7">
    <location>
        <begin position="560"/>
        <end position="569"/>
    </location>
</feature>
<dbReference type="InterPro" id="IPR017441">
    <property type="entry name" value="Protein_kinase_ATP_BS"/>
</dbReference>
<feature type="compositionally biased region" description="Low complexity" evidence="7">
    <location>
        <begin position="352"/>
        <end position="364"/>
    </location>
</feature>
<feature type="compositionally biased region" description="Pro residues" evidence="7">
    <location>
        <begin position="459"/>
        <end position="475"/>
    </location>
</feature>
<comment type="caution">
    <text evidence="10">The sequence shown here is derived from an EMBL/GenBank/DDBJ whole genome shotgun (WGS) entry which is preliminary data.</text>
</comment>
<dbReference type="PANTHER" id="PTHR43289:SF6">
    <property type="entry name" value="SERINE_THREONINE-PROTEIN KINASE NEKL-3"/>
    <property type="match status" value="1"/>
</dbReference>
<gene>
    <name evidence="10" type="primary">pknD_12</name>
    <name evidence="10" type="ORF">Hgul01_01806</name>
</gene>
<evidence type="ECO:0000256" key="7">
    <source>
        <dbReference type="SAM" id="MobiDB-lite"/>
    </source>
</evidence>
<dbReference type="CDD" id="cd14014">
    <property type="entry name" value="STKc_PknB_like"/>
    <property type="match status" value="1"/>
</dbReference>
<keyword evidence="3 6" id="KW-0547">Nucleotide-binding</keyword>
<proteinExistence type="predicted"/>
<evidence type="ECO:0000259" key="9">
    <source>
        <dbReference type="PROSITE" id="PS50011"/>
    </source>
</evidence>
<feature type="domain" description="Protein kinase" evidence="9">
    <location>
        <begin position="12"/>
        <end position="272"/>
    </location>
</feature>
<evidence type="ECO:0000256" key="2">
    <source>
        <dbReference type="ARBA" id="ARBA00022679"/>
    </source>
</evidence>
<feature type="region of interest" description="Disordered" evidence="7">
    <location>
        <begin position="313"/>
        <end position="391"/>
    </location>
</feature>
<evidence type="ECO:0000256" key="5">
    <source>
        <dbReference type="ARBA" id="ARBA00022840"/>
    </source>
</evidence>
<dbReference type="EMBL" id="BAABRU010000005">
    <property type="protein sequence ID" value="GAA5528011.1"/>
    <property type="molecule type" value="Genomic_DNA"/>
</dbReference>
<dbReference type="EC" id="2.7.11.1" evidence="1"/>
<keyword evidence="8" id="KW-0472">Membrane</keyword>
<dbReference type="PROSITE" id="PS50011">
    <property type="entry name" value="PROTEIN_KINASE_DOM"/>
    <property type="match status" value="1"/>
</dbReference>
<dbReference type="Gene3D" id="1.10.510.10">
    <property type="entry name" value="Transferase(Phosphotransferase) domain 1"/>
    <property type="match status" value="1"/>
</dbReference>
<evidence type="ECO:0000256" key="3">
    <source>
        <dbReference type="ARBA" id="ARBA00022741"/>
    </source>
</evidence>
<evidence type="ECO:0000256" key="4">
    <source>
        <dbReference type="ARBA" id="ARBA00022777"/>
    </source>
</evidence>
<evidence type="ECO:0000256" key="1">
    <source>
        <dbReference type="ARBA" id="ARBA00012513"/>
    </source>
</evidence>
<dbReference type="SUPFAM" id="SSF56112">
    <property type="entry name" value="Protein kinase-like (PK-like)"/>
    <property type="match status" value="1"/>
</dbReference>
<keyword evidence="4 10" id="KW-0418">Kinase</keyword>
<protein>
    <recommendedName>
        <fullName evidence="1">non-specific serine/threonine protein kinase</fullName>
        <ecNumber evidence="1">2.7.11.1</ecNumber>
    </recommendedName>
</protein>
<feature type="compositionally biased region" description="Low complexity" evidence="7">
    <location>
        <begin position="476"/>
        <end position="510"/>
    </location>
</feature>
<keyword evidence="8" id="KW-1133">Transmembrane helix</keyword>
<feature type="region of interest" description="Disordered" evidence="7">
    <location>
        <begin position="436"/>
        <end position="569"/>
    </location>
</feature>
<dbReference type="Pfam" id="PF00069">
    <property type="entry name" value="Pkinase"/>
    <property type="match status" value="1"/>
</dbReference>